<keyword evidence="3" id="KW-1185">Reference proteome</keyword>
<dbReference type="Proteomes" id="UP000478208">
    <property type="component" value="Unassembled WGS sequence"/>
</dbReference>
<comment type="similarity">
    <text evidence="1">Belongs to the transferase hexapeptide repeat family.</text>
</comment>
<dbReference type="AlphaFoldDB" id="A0A6L6UBA6"/>
<accession>A0A6L6UBA6</accession>
<evidence type="ECO:0000256" key="1">
    <source>
        <dbReference type="ARBA" id="ARBA00007274"/>
    </source>
</evidence>
<protein>
    <recommendedName>
        <fullName evidence="4">PglD N-terminal domain-containing protein</fullName>
    </recommendedName>
</protein>
<proteinExistence type="inferred from homology"/>
<dbReference type="Gene3D" id="3.40.50.20">
    <property type="match status" value="1"/>
</dbReference>
<dbReference type="RefSeq" id="WP_157362923.1">
    <property type="nucleotide sequence ID" value="NZ_WOWS01000002.1"/>
</dbReference>
<comment type="caution">
    <text evidence="2">The sequence shown here is derived from an EMBL/GenBank/DDBJ whole genome shotgun (WGS) entry which is preliminary data.</text>
</comment>
<dbReference type="EMBL" id="WOWS01000002">
    <property type="protein sequence ID" value="MUU78024.1"/>
    <property type="molecule type" value="Genomic_DNA"/>
</dbReference>
<evidence type="ECO:0000313" key="3">
    <source>
        <dbReference type="Proteomes" id="UP000478208"/>
    </source>
</evidence>
<gene>
    <name evidence="2" type="ORF">GN138_06175</name>
</gene>
<dbReference type="PANTHER" id="PTHR43300">
    <property type="entry name" value="ACETYLTRANSFERASE"/>
    <property type="match status" value="1"/>
</dbReference>
<dbReference type="InterPro" id="IPR011004">
    <property type="entry name" value="Trimer_LpxA-like_sf"/>
</dbReference>
<name>A0A6L6UBA6_9FLAO</name>
<reference evidence="2 3" key="1">
    <citation type="submission" date="2019-12" db="EMBL/GenBank/DDBJ databases">
        <authorList>
            <person name="Li J."/>
        </authorList>
    </citation>
    <scope>NUCLEOTIDE SEQUENCE [LARGE SCALE GENOMIC DNA]</scope>
    <source>
        <strain evidence="2 3">HL2-2</strain>
    </source>
</reference>
<dbReference type="PANTHER" id="PTHR43300:SF7">
    <property type="entry name" value="UDP-N-ACETYLBACILLOSAMINE N-ACETYLTRANSFERASE"/>
    <property type="match status" value="1"/>
</dbReference>
<organism evidence="2 3">
    <name type="scientific">Winogradskyella endarachnes</name>
    <dbReference type="NCBI Taxonomy" id="2681965"/>
    <lineage>
        <taxon>Bacteria</taxon>
        <taxon>Pseudomonadati</taxon>
        <taxon>Bacteroidota</taxon>
        <taxon>Flavobacteriia</taxon>
        <taxon>Flavobacteriales</taxon>
        <taxon>Flavobacteriaceae</taxon>
        <taxon>Winogradskyella</taxon>
    </lineage>
</organism>
<dbReference type="InterPro" id="IPR050179">
    <property type="entry name" value="Trans_hexapeptide_repeat"/>
</dbReference>
<evidence type="ECO:0008006" key="4">
    <source>
        <dbReference type="Google" id="ProtNLM"/>
    </source>
</evidence>
<sequence length="221" mass="24318">MRNVIILGTGGCAAELTFLIEDNNAKLPADHWINILGYIDYADHLKDNYDKYDFEAPVLCDIDSYQPKPDEEVLIGVMDIAFKGKMIKALKEKNAKIGSFFHHSVVMPPNLNIGEGNIVFPFCIIEKYATVGNYNLLISYSFIAHDCVVGDNNFLSGAGIAGSVKVGNNNYFGLRSTVVPGVTIGNGNTIQAGMLVDKNVKDDTTVFYRFKEKVMAIPKPN</sequence>
<dbReference type="Gene3D" id="2.160.10.10">
    <property type="entry name" value="Hexapeptide repeat proteins"/>
    <property type="match status" value="1"/>
</dbReference>
<evidence type="ECO:0000313" key="2">
    <source>
        <dbReference type="EMBL" id="MUU78024.1"/>
    </source>
</evidence>
<dbReference type="SUPFAM" id="SSF51161">
    <property type="entry name" value="Trimeric LpxA-like enzymes"/>
    <property type="match status" value="1"/>
</dbReference>